<feature type="compositionally biased region" description="Basic and acidic residues" evidence="1">
    <location>
        <begin position="1"/>
        <end position="11"/>
    </location>
</feature>
<dbReference type="Proteomes" id="UP001529510">
    <property type="component" value="Unassembled WGS sequence"/>
</dbReference>
<feature type="compositionally biased region" description="Basic and acidic residues" evidence="1">
    <location>
        <begin position="52"/>
        <end position="68"/>
    </location>
</feature>
<evidence type="ECO:0000313" key="2">
    <source>
        <dbReference type="EMBL" id="KAL0167576.1"/>
    </source>
</evidence>
<evidence type="ECO:0000256" key="1">
    <source>
        <dbReference type="SAM" id="MobiDB-lite"/>
    </source>
</evidence>
<dbReference type="AlphaFoldDB" id="A0ABD0P1Z7"/>
<organism evidence="2 3">
    <name type="scientific">Cirrhinus mrigala</name>
    <name type="common">Mrigala</name>
    <dbReference type="NCBI Taxonomy" id="683832"/>
    <lineage>
        <taxon>Eukaryota</taxon>
        <taxon>Metazoa</taxon>
        <taxon>Chordata</taxon>
        <taxon>Craniata</taxon>
        <taxon>Vertebrata</taxon>
        <taxon>Euteleostomi</taxon>
        <taxon>Actinopterygii</taxon>
        <taxon>Neopterygii</taxon>
        <taxon>Teleostei</taxon>
        <taxon>Ostariophysi</taxon>
        <taxon>Cypriniformes</taxon>
        <taxon>Cyprinidae</taxon>
        <taxon>Labeoninae</taxon>
        <taxon>Labeonini</taxon>
        <taxon>Cirrhinus</taxon>
    </lineage>
</organism>
<proteinExistence type="predicted"/>
<dbReference type="EMBL" id="JAMKFB020000018">
    <property type="protein sequence ID" value="KAL0167576.1"/>
    <property type="molecule type" value="Genomic_DNA"/>
</dbReference>
<feature type="non-terminal residue" evidence="2">
    <location>
        <position position="130"/>
    </location>
</feature>
<feature type="compositionally biased region" description="Basic and acidic residues" evidence="1">
    <location>
        <begin position="120"/>
        <end position="130"/>
    </location>
</feature>
<feature type="region of interest" description="Disordered" evidence="1">
    <location>
        <begin position="1"/>
        <end position="130"/>
    </location>
</feature>
<evidence type="ECO:0008006" key="4">
    <source>
        <dbReference type="Google" id="ProtNLM"/>
    </source>
</evidence>
<feature type="compositionally biased region" description="Basic and acidic residues" evidence="1">
    <location>
        <begin position="96"/>
        <end position="106"/>
    </location>
</feature>
<evidence type="ECO:0000313" key="3">
    <source>
        <dbReference type="Proteomes" id="UP001529510"/>
    </source>
</evidence>
<comment type="caution">
    <text evidence="2">The sequence shown here is derived from an EMBL/GenBank/DDBJ whole genome shotgun (WGS) entry which is preliminary data.</text>
</comment>
<protein>
    <recommendedName>
        <fullName evidence="4">Golgi integral membrane protein 4</fullName>
    </recommendedName>
</protein>
<reference evidence="2 3" key="1">
    <citation type="submission" date="2024-05" db="EMBL/GenBank/DDBJ databases">
        <title>Genome sequencing and assembly of Indian major carp, Cirrhinus mrigala (Hamilton, 1822).</title>
        <authorList>
            <person name="Mohindra V."/>
            <person name="Chowdhury L.M."/>
            <person name="Lal K."/>
            <person name="Jena J.K."/>
        </authorList>
    </citation>
    <scope>NUCLEOTIDE SEQUENCE [LARGE SCALE GENOMIC DNA]</scope>
    <source>
        <strain evidence="2">CM1030</strain>
        <tissue evidence="2">Blood</tissue>
    </source>
</reference>
<keyword evidence="3" id="KW-1185">Reference proteome</keyword>
<gene>
    <name evidence="2" type="ORF">M9458_035798</name>
</gene>
<name>A0ABD0P1Z7_CIRMR</name>
<accession>A0ABD0P1Z7</accession>
<feature type="non-terminal residue" evidence="2">
    <location>
        <position position="1"/>
    </location>
</feature>
<sequence>VDEYKQLKETLNKMPSLRHAVGQSQPHKAAQPVQPVQNGNAEAHHQPPNARPEVEKHEVEKPQPHHNEEDGEMGGAEERRRELAEEEMEQAGQPQKLEEEFDVAHNEEEEPQANQPDENALEREQRHAHE</sequence>